<keyword evidence="7" id="KW-1015">Disulfide bond</keyword>
<dbReference type="SUPFAM" id="SSF81321">
    <property type="entry name" value="Family A G protein-coupled receptor-like"/>
    <property type="match status" value="2"/>
</dbReference>
<evidence type="ECO:0000256" key="9">
    <source>
        <dbReference type="ARBA" id="ARBA00023224"/>
    </source>
</evidence>
<comment type="subcellular location">
    <subcellularLocation>
        <location evidence="1">Cell membrane</location>
        <topology evidence="1">Multi-pass membrane protein</topology>
    </subcellularLocation>
</comment>
<comment type="caution">
    <text evidence="12">The sequence shown here is derived from an EMBL/GenBank/DDBJ whole genome shotgun (WGS) entry which is preliminary data.</text>
</comment>
<dbReference type="PROSITE" id="PS50262">
    <property type="entry name" value="G_PROTEIN_RECEP_F1_2"/>
    <property type="match status" value="1"/>
</dbReference>
<organism evidence="12 13">
    <name type="scientific">Desmophyllum pertusum</name>
    <dbReference type="NCBI Taxonomy" id="174260"/>
    <lineage>
        <taxon>Eukaryota</taxon>
        <taxon>Metazoa</taxon>
        <taxon>Cnidaria</taxon>
        <taxon>Anthozoa</taxon>
        <taxon>Hexacorallia</taxon>
        <taxon>Scleractinia</taxon>
        <taxon>Caryophylliina</taxon>
        <taxon>Caryophylliidae</taxon>
        <taxon>Desmophyllum</taxon>
    </lineage>
</organism>
<dbReference type="PANTHER" id="PTHR24248:SF199">
    <property type="entry name" value="IP13425P-RELATED"/>
    <property type="match status" value="1"/>
</dbReference>
<keyword evidence="2" id="KW-1003">Cell membrane</keyword>
<dbReference type="PANTHER" id="PTHR24248">
    <property type="entry name" value="ADRENERGIC RECEPTOR-RELATED G-PROTEIN COUPLED RECEPTOR"/>
    <property type="match status" value="1"/>
</dbReference>
<evidence type="ECO:0000259" key="11">
    <source>
        <dbReference type="PROSITE" id="PS50262"/>
    </source>
</evidence>
<dbReference type="GO" id="GO:0043410">
    <property type="term" value="P:positive regulation of MAPK cascade"/>
    <property type="evidence" value="ECO:0007669"/>
    <property type="project" value="TreeGrafter"/>
</dbReference>
<dbReference type="GO" id="GO:0005886">
    <property type="term" value="C:plasma membrane"/>
    <property type="evidence" value="ECO:0007669"/>
    <property type="project" value="UniProtKB-SubCell"/>
</dbReference>
<evidence type="ECO:0000256" key="10">
    <source>
        <dbReference type="SAM" id="Phobius"/>
    </source>
</evidence>
<proteinExistence type="predicted"/>
<evidence type="ECO:0000256" key="5">
    <source>
        <dbReference type="ARBA" id="ARBA00023040"/>
    </source>
</evidence>
<feature type="domain" description="G-protein coupled receptors family 1 profile" evidence="11">
    <location>
        <begin position="1"/>
        <end position="238"/>
    </location>
</feature>
<evidence type="ECO:0000256" key="3">
    <source>
        <dbReference type="ARBA" id="ARBA00022692"/>
    </source>
</evidence>
<sequence>MANFTPTTTLNTTTSPAAEEQLMQSFDFTLKVISTLLLIVIIVLTLLGNSLVIRAFVAFRKLRNVTNYFVVSLGCDGHLGSGIFDAGVGGVFTDRTTMDVLRVADEDVAVRRHLVRRCVHFAPSPHQHRTLYLHLDAVDVSQHRDNAESPCRHLRSVVICDENAVKDRREDQEILSPKELKAAKTLGVVMGAFVVCWFPFFFLNIFNALCRECRIDVEAVMIAKGLHYFNSVLNPIIYSLMNQQFKKAFKHLFRLTYSNITGKTCSLTRSKIDRQLSCSRTRGSSSLKSRSSTFDKANGVTTELCSCPEKIVKYNV</sequence>
<dbReference type="InterPro" id="IPR000276">
    <property type="entry name" value="GPCR_Rhodpsn"/>
</dbReference>
<dbReference type="GO" id="GO:0004930">
    <property type="term" value="F:G protein-coupled receptor activity"/>
    <property type="evidence" value="ECO:0007669"/>
    <property type="project" value="UniProtKB-KW"/>
</dbReference>
<dbReference type="AlphaFoldDB" id="A0A9W9YJ01"/>
<evidence type="ECO:0000256" key="6">
    <source>
        <dbReference type="ARBA" id="ARBA00023136"/>
    </source>
</evidence>
<evidence type="ECO:0000256" key="7">
    <source>
        <dbReference type="ARBA" id="ARBA00023157"/>
    </source>
</evidence>
<dbReference type="Gene3D" id="1.20.1070.10">
    <property type="entry name" value="Rhodopsin 7-helix transmembrane proteins"/>
    <property type="match status" value="2"/>
</dbReference>
<dbReference type="EMBL" id="MU827347">
    <property type="protein sequence ID" value="KAJ7352781.1"/>
    <property type="molecule type" value="Genomic_DNA"/>
</dbReference>
<name>A0A9W9YJ01_9CNID</name>
<keyword evidence="8" id="KW-0675">Receptor</keyword>
<keyword evidence="4 10" id="KW-1133">Transmembrane helix</keyword>
<accession>A0A9W9YJ01</accession>
<evidence type="ECO:0000313" key="13">
    <source>
        <dbReference type="Proteomes" id="UP001163046"/>
    </source>
</evidence>
<gene>
    <name evidence="12" type="ORF">OS493_033842</name>
</gene>
<dbReference type="OrthoDB" id="5951059at2759"/>
<keyword evidence="3 10" id="KW-0812">Transmembrane</keyword>
<dbReference type="GO" id="GO:0071880">
    <property type="term" value="P:adenylate cyclase-activating adrenergic receptor signaling pathway"/>
    <property type="evidence" value="ECO:0007669"/>
    <property type="project" value="TreeGrafter"/>
</dbReference>
<dbReference type="Pfam" id="PF00001">
    <property type="entry name" value="7tm_1"/>
    <property type="match status" value="1"/>
</dbReference>
<protein>
    <recommendedName>
        <fullName evidence="11">G-protein coupled receptors family 1 profile domain-containing protein</fullName>
    </recommendedName>
</protein>
<keyword evidence="5" id="KW-0297">G-protein coupled receptor</keyword>
<dbReference type="InterPro" id="IPR017452">
    <property type="entry name" value="GPCR_Rhodpsn_7TM"/>
</dbReference>
<feature type="transmembrane region" description="Helical" evidence="10">
    <location>
        <begin position="186"/>
        <end position="206"/>
    </location>
</feature>
<evidence type="ECO:0000313" key="12">
    <source>
        <dbReference type="EMBL" id="KAJ7352781.1"/>
    </source>
</evidence>
<keyword evidence="6 10" id="KW-0472">Membrane</keyword>
<reference evidence="12" key="1">
    <citation type="submission" date="2023-01" db="EMBL/GenBank/DDBJ databases">
        <title>Genome assembly of the deep-sea coral Lophelia pertusa.</title>
        <authorList>
            <person name="Herrera S."/>
            <person name="Cordes E."/>
        </authorList>
    </citation>
    <scope>NUCLEOTIDE SEQUENCE</scope>
    <source>
        <strain evidence="12">USNM1676648</strain>
        <tissue evidence="12">Polyp</tissue>
    </source>
</reference>
<keyword evidence="13" id="KW-1185">Reference proteome</keyword>
<evidence type="ECO:0000256" key="4">
    <source>
        <dbReference type="ARBA" id="ARBA00022989"/>
    </source>
</evidence>
<evidence type="ECO:0000256" key="1">
    <source>
        <dbReference type="ARBA" id="ARBA00004651"/>
    </source>
</evidence>
<feature type="transmembrane region" description="Helical" evidence="10">
    <location>
        <begin position="32"/>
        <end position="53"/>
    </location>
</feature>
<evidence type="ECO:0000256" key="2">
    <source>
        <dbReference type="ARBA" id="ARBA00022475"/>
    </source>
</evidence>
<evidence type="ECO:0000256" key="8">
    <source>
        <dbReference type="ARBA" id="ARBA00023170"/>
    </source>
</evidence>
<dbReference type="PRINTS" id="PR00237">
    <property type="entry name" value="GPCRRHODOPSN"/>
</dbReference>
<keyword evidence="9" id="KW-0807">Transducer</keyword>
<dbReference type="Proteomes" id="UP001163046">
    <property type="component" value="Unassembled WGS sequence"/>
</dbReference>